<evidence type="ECO:0000313" key="2">
    <source>
        <dbReference type="EMBL" id="SFP04757.1"/>
    </source>
</evidence>
<dbReference type="RefSeq" id="WP_093140270.1">
    <property type="nucleotide sequence ID" value="NZ_FOXF01000003.1"/>
</dbReference>
<dbReference type="OrthoDB" id="9812842at2"/>
<gene>
    <name evidence="2" type="ORF">SAMN02910344_00303</name>
</gene>
<dbReference type="PIRSF" id="PIRSF030962">
    <property type="entry name" value="Dehydrase_ECs4332_prd"/>
    <property type="match status" value="1"/>
</dbReference>
<organism evidence="2 3">
    <name type="scientific">Ruminobacter amylophilus</name>
    <dbReference type="NCBI Taxonomy" id="867"/>
    <lineage>
        <taxon>Bacteria</taxon>
        <taxon>Pseudomonadati</taxon>
        <taxon>Pseudomonadota</taxon>
        <taxon>Gammaproteobacteria</taxon>
        <taxon>Aeromonadales</taxon>
        <taxon>Succinivibrionaceae</taxon>
        <taxon>Ruminobacter</taxon>
    </lineage>
</organism>
<evidence type="ECO:0000259" key="1">
    <source>
        <dbReference type="Pfam" id="PF22818"/>
    </source>
</evidence>
<dbReference type="Proteomes" id="UP000243745">
    <property type="component" value="Unassembled WGS sequence"/>
</dbReference>
<sequence>MNLPDFGKSEVSENSLRIQARFPEKLDWFNGHFEYRKIFPGVGQLYVISRLAEKFFGINLNTDGVSFDTVKYNHMIFPETEAVISISVGNGSLSFVIADASDESMIYSQGKISFGK</sequence>
<keyword evidence="3" id="KW-1185">Reference proteome</keyword>
<evidence type="ECO:0000313" key="3">
    <source>
        <dbReference type="Proteomes" id="UP000243745"/>
    </source>
</evidence>
<proteinExistence type="predicted"/>
<reference evidence="2 3" key="1">
    <citation type="submission" date="2016-10" db="EMBL/GenBank/DDBJ databases">
        <authorList>
            <person name="Varghese N."/>
            <person name="Submissions S."/>
        </authorList>
    </citation>
    <scope>NUCLEOTIDE SEQUENCE [LARGE SCALE GENOMIC DNA]</scope>
    <source>
        <strain evidence="2 3">DSM 1361</strain>
    </source>
</reference>
<feature type="domain" description="ApeI dehydratase-like" evidence="1">
    <location>
        <begin position="10"/>
        <end position="103"/>
    </location>
</feature>
<dbReference type="Pfam" id="PF22818">
    <property type="entry name" value="ApeI-like"/>
    <property type="match status" value="1"/>
</dbReference>
<dbReference type="AlphaFoldDB" id="A0A662ZEI4"/>
<dbReference type="InterPro" id="IPR054545">
    <property type="entry name" value="ApeI-like"/>
</dbReference>
<name>A0A662ZEI4_9GAMM</name>
<dbReference type="Gene3D" id="3.10.129.10">
    <property type="entry name" value="Hotdog Thioesterase"/>
    <property type="match status" value="1"/>
</dbReference>
<protein>
    <recommendedName>
        <fullName evidence="1">ApeI dehydratase-like domain-containing protein</fullName>
    </recommendedName>
</protein>
<dbReference type="EMBL" id="FOXF01000003">
    <property type="protein sequence ID" value="SFP04757.1"/>
    <property type="molecule type" value="Genomic_DNA"/>
</dbReference>
<dbReference type="InterPro" id="IPR016962">
    <property type="entry name" value="Dehydrase_ECs4332_prd"/>
</dbReference>
<accession>A0A662ZEI4</accession>